<dbReference type="Proteomes" id="UP000188320">
    <property type="component" value="Unassembled WGS sequence"/>
</dbReference>
<feature type="domain" description="SAM-dependent MTase TRM10-type" evidence="10">
    <location>
        <begin position="758"/>
        <end position="1022"/>
    </location>
</feature>
<dbReference type="InterPro" id="IPR038459">
    <property type="entry name" value="MT_TRM10-typ_sf"/>
</dbReference>
<dbReference type="OrthoDB" id="278300at2759"/>
<dbReference type="EMBL" id="LSSK01001415">
    <property type="protein sequence ID" value="OMH79786.1"/>
    <property type="molecule type" value="Genomic_DNA"/>
</dbReference>
<evidence type="ECO:0000256" key="8">
    <source>
        <dbReference type="ARBA" id="ARBA00048434"/>
    </source>
</evidence>
<evidence type="ECO:0000256" key="4">
    <source>
        <dbReference type="ARBA" id="ARBA00022679"/>
    </source>
</evidence>
<keyword evidence="4 11" id="KW-0808">Transferase</keyword>
<proteinExistence type="predicted"/>
<dbReference type="GO" id="GO:0005634">
    <property type="term" value="C:nucleus"/>
    <property type="evidence" value="ECO:0007669"/>
    <property type="project" value="TreeGrafter"/>
</dbReference>
<dbReference type="PROSITE" id="PS51675">
    <property type="entry name" value="SAM_MT_TRM10"/>
    <property type="match status" value="1"/>
</dbReference>
<evidence type="ECO:0000256" key="2">
    <source>
        <dbReference type="ARBA" id="ARBA00020451"/>
    </source>
</evidence>
<name>A0A1R1PFR1_ZANCU</name>
<protein>
    <recommendedName>
        <fullName evidence="2">tRNA (guanine(9)-N1)-methyltransferase</fullName>
        <ecNumber evidence="1">2.1.1.221</ecNumber>
    </recommendedName>
    <alternativeName>
        <fullName evidence="7">tRNA methyltransferase 10</fullName>
    </alternativeName>
    <alternativeName>
        <fullName evidence="6">tRNA(m1G9)-methyltransferase</fullName>
    </alternativeName>
</protein>
<gene>
    <name evidence="12" type="ORF">AX774_g5992</name>
    <name evidence="11" type="ORF">AX774_g6792</name>
</gene>
<dbReference type="EMBL" id="LSSK01001150">
    <property type="protein sequence ID" value="OMH80572.1"/>
    <property type="molecule type" value="Genomic_DNA"/>
</dbReference>
<feature type="compositionally biased region" description="Basic and acidic residues" evidence="9">
    <location>
        <begin position="583"/>
        <end position="618"/>
    </location>
</feature>
<dbReference type="InterPro" id="IPR007356">
    <property type="entry name" value="tRNA_m1G_MeTrfase_euk"/>
</dbReference>
<dbReference type="GO" id="GO:0002939">
    <property type="term" value="P:tRNA N1-guanine methylation"/>
    <property type="evidence" value="ECO:0007669"/>
    <property type="project" value="TreeGrafter"/>
</dbReference>
<evidence type="ECO:0000256" key="9">
    <source>
        <dbReference type="SAM" id="MobiDB-lite"/>
    </source>
</evidence>
<dbReference type="Gene3D" id="3.40.1280.30">
    <property type="match status" value="1"/>
</dbReference>
<accession>A0A1R1PFR1</accession>
<dbReference type="GO" id="GO:0000049">
    <property type="term" value="F:tRNA binding"/>
    <property type="evidence" value="ECO:0007669"/>
    <property type="project" value="TreeGrafter"/>
</dbReference>
<feature type="compositionally biased region" description="Polar residues" evidence="9">
    <location>
        <begin position="664"/>
        <end position="676"/>
    </location>
</feature>
<reference evidence="11" key="2">
    <citation type="submission" date="2017-01" db="EMBL/GenBank/DDBJ databases">
        <authorList>
            <person name="Mah S.A."/>
            <person name="Swanson W.J."/>
            <person name="Moy G.W."/>
            <person name="Vacquier V.D."/>
        </authorList>
    </citation>
    <scope>NUCLEOTIDE SEQUENCE [LARGE SCALE GENOMIC DNA]</scope>
    <source>
        <strain evidence="11">COL-18-3</strain>
    </source>
</reference>
<evidence type="ECO:0000256" key="6">
    <source>
        <dbReference type="ARBA" id="ARBA00031792"/>
    </source>
</evidence>
<evidence type="ECO:0000313" key="12">
    <source>
        <dbReference type="EMBL" id="OMH80572.1"/>
    </source>
</evidence>
<evidence type="ECO:0000256" key="3">
    <source>
        <dbReference type="ARBA" id="ARBA00022603"/>
    </source>
</evidence>
<keyword evidence="13" id="KW-1185">Reference proteome</keyword>
<comment type="caution">
    <text evidence="11">The sequence shown here is derived from an EMBL/GenBank/DDBJ whole genome shotgun (WGS) entry which is preliminary data.</text>
</comment>
<evidence type="ECO:0000313" key="11">
    <source>
        <dbReference type="EMBL" id="OMH79786.1"/>
    </source>
</evidence>
<feature type="region of interest" description="Disordered" evidence="9">
    <location>
        <begin position="583"/>
        <end position="623"/>
    </location>
</feature>
<reference evidence="13" key="1">
    <citation type="submission" date="2017-01" db="EMBL/GenBank/DDBJ databases">
        <authorList>
            <person name="Wang Y."/>
            <person name="White M."/>
            <person name="Kvist S."/>
            <person name="Moncalvo J.-M."/>
        </authorList>
    </citation>
    <scope>NUCLEOTIDE SEQUENCE [LARGE SCALE GENOMIC DNA]</scope>
    <source>
        <strain evidence="13">COL-18-3</strain>
    </source>
</reference>
<dbReference type="PANTHER" id="PTHR13563">
    <property type="entry name" value="TRNA (GUANINE-9-) METHYLTRANSFERASE"/>
    <property type="match status" value="1"/>
</dbReference>
<comment type="catalytic activity">
    <reaction evidence="8">
        <text>guanosine(9) in tRNA + S-adenosyl-L-methionine = N(1)-methylguanosine(9) in tRNA + S-adenosyl-L-homocysteine + H(+)</text>
        <dbReference type="Rhea" id="RHEA:43156"/>
        <dbReference type="Rhea" id="RHEA-COMP:10367"/>
        <dbReference type="Rhea" id="RHEA-COMP:10368"/>
        <dbReference type="ChEBI" id="CHEBI:15378"/>
        <dbReference type="ChEBI" id="CHEBI:57856"/>
        <dbReference type="ChEBI" id="CHEBI:59789"/>
        <dbReference type="ChEBI" id="CHEBI:73542"/>
        <dbReference type="ChEBI" id="CHEBI:74269"/>
        <dbReference type="EC" id="2.1.1.221"/>
    </reaction>
</comment>
<keyword evidence="3 11" id="KW-0489">Methyltransferase</keyword>
<dbReference type="AlphaFoldDB" id="A0A1R1PFR1"/>
<evidence type="ECO:0000256" key="7">
    <source>
        <dbReference type="ARBA" id="ARBA00032166"/>
    </source>
</evidence>
<feature type="region of interest" description="Disordered" evidence="9">
    <location>
        <begin position="655"/>
        <end position="676"/>
    </location>
</feature>
<evidence type="ECO:0000259" key="10">
    <source>
        <dbReference type="PROSITE" id="PS51675"/>
    </source>
</evidence>
<keyword evidence="5" id="KW-0949">S-adenosyl-L-methionine</keyword>
<organism evidence="11 13">
    <name type="scientific">Zancudomyces culisetae</name>
    <name type="common">Gut fungus</name>
    <name type="synonym">Smittium culisetae</name>
    <dbReference type="NCBI Taxonomy" id="1213189"/>
    <lineage>
        <taxon>Eukaryota</taxon>
        <taxon>Fungi</taxon>
        <taxon>Fungi incertae sedis</taxon>
        <taxon>Zoopagomycota</taxon>
        <taxon>Kickxellomycotina</taxon>
        <taxon>Harpellomycetes</taxon>
        <taxon>Harpellales</taxon>
        <taxon>Legeriomycetaceae</taxon>
        <taxon>Zancudomyces</taxon>
    </lineage>
</organism>
<dbReference type="PANTHER" id="PTHR13563:SF13">
    <property type="entry name" value="TRNA METHYLTRANSFERASE 10 HOMOLOG A"/>
    <property type="match status" value="1"/>
</dbReference>
<evidence type="ECO:0000313" key="13">
    <source>
        <dbReference type="Proteomes" id="UP000188320"/>
    </source>
</evidence>
<dbReference type="CDD" id="cd18089">
    <property type="entry name" value="SPOUT_Trm10-like"/>
    <property type="match status" value="1"/>
</dbReference>
<evidence type="ECO:0000256" key="1">
    <source>
        <dbReference type="ARBA" id="ARBA00012797"/>
    </source>
</evidence>
<evidence type="ECO:0000256" key="5">
    <source>
        <dbReference type="ARBA" id="ARBA00022691"/>
    </source>
</evidence>
<sequence length="1022" mass="116530">MDPLLVEAAKTITQSNSRVVYSNVSYDLLVRHTILHSGGDSNAAFTKAVRLMGYYYSLSVSISNKWKRIKNVYSNGDAFADPDVQSYVHRSDELTASIQQEYGKDAVDPQTQGRGHHIIREGGLKRLWNSTVRQVLGTQEKLEEYEVDLFLGLCDSANLIFAYCKERGELVEGYIKKMAVLGGILLLEKTRGNNYGNRYASNKEKISERLSNIVLELYLETVKNLVEQDESLLGRINDTDLVLVGGEEGYYNNNEKVKNWKRQGAVLSETLIYTMMLNVPLYQNREWVFKDLTFAYPTYTLFPSPLPCFLRLFHCYSPFSLLQHDLPYITSTNYTLLSEYRRSSIPFFLDIIELLIPNFRGVDSNDSHFILDVLVDNIIVFHNLLSAECYNSWTTAFESAHAVFLTILNNIGDLFPLSSKKNIADSTPSLSKISLFAPSYASLILDLFKNNNLPLDLVRIAYSAAVHACTLSNNHQVAWDLCSNTLLLTSSNADSKLLLDSWLLFTDQLLTLSTPNLISNWRPVVDSTLFSFSSSCSLQLQRTVLSNISDLALNKSDISRRDLATMPGNFGLKRLKAKRKEMDNSKTDIDLADKKAVENESENKPTVEFDDTHNESETKKRKRNFTPDKIQFFKEETQRYRDILEAKILQLKEQKNSGHECTHQETNQETDTTQSQQFEQYDIPKELASVESLDNLSKNQLKKILKNIKWEENKQHRRQAERLKKKLKKQAQRQDLKNLQKGTETGSDVGTESGIYKTQQKTEKKQEWHGYSVVIDCSFDQLMKDHEITSITNQLVRVYSCNKSANYPVALSFFNFCGRTRTRFENKLSDYRNWNSDYISFVPPLSTHPLPELDYNPITFVNSLNNNRDTTQCGDINIENPYTKYLSATPSSSSPSSPTTTVQQAHKQKQLVYLTADSPNTLDTLSTSDIYIIGGFVDKNRYKNLTLDIANHFNIRTAKLPLSDHLSNLKTRTVITVNQVFEILLHAIEYQQRPIGASTSGCDNVNPWKLALDEVIPSRKLV</sequence>
<dbReference type="InterPro" id="IPR028564">
    <property type="entry name" value="MT_TRM10-typ"/>
</dbReference>
<feature type="compositionally biased region" description="Polar residues" evidence="9">
    <location>
        <begin position="740"/>
        <end position="750"/>
    </location>
</feature>
<dbReference type="EC" id="2.1.1.221" evidence="1"/>
<feature type="region of interest" description="Disordered" evidence="9">
    <location>
        <begin position="715"/>
        <end position="761"/>
    </location>
</feature>
<dbReference type="GO" id="GO:0052905">
    <property type="term" value="F:tRNA (guanosine(9)-N1)-methyltransferase activity"/>
    <property type="evidence" value="ECO:0007669"/>
    <property type="project" value="UniProtKB-EC"/>
</dbReference>